<dbReference type="PANTHER" id="PTHR30573:SF0">
    <property type="entry name" value="QUINOLINATE SYNTHASE, CHLOROPLASTIC"/>
    <property type="match status" value="1"/>
</dbReference>
<feature type="domain" description="Fe-S metabolism associated" evidence="10">
    <location>
        <begin position="43"/>
        <end position="163"/>
    </location>
</feature>
<keyword evidence="7" id="KW-0479">Metal-binding</keyword>
<dbReference type="OMA" id="HRLRYFE"/>
<evidence type="ECO:0000256" key="9">
    <source>
        <dbReference type="ARBA" id="ARBA00023014"/>
    </source>
</evidence>
<keyword evidence="6" id="KW-0808">Transferase</keyword>
<dbReference type="InterPro" id="IPR003808">
    <property type="entry name" value="Fe-S_metab-assoc_dom"/>
</dbReference>
<name>A0AA38FNE8_TAXCH</name>
<keyword evidence="8" id="KW-0408">Iron</keyword>
<dbReference type="GO" id="GO:0008987">
    <property type="term" value="F:quinolinate synthetase A activity"/>
    <property type="evidence" value="ECO:0007669"/>
    <property type="project" value="InterPro"/>
</dbReference>
<dbReference type="Proteomes" id="UP000824469">
    <property type="component" value="Unassembled WGS sequence"/>
</dbReference>
<evidence type="ECO:0000313" key="12">
    <source>
        <dbReference type="Proteomes" id="UP000824469"/>
    </source>
</evidence>
<evidence type="ECO:0000256" key="1">
    <source>
        <dbReference type="ARBA" id="ARBA00001966"/>
    </source>
</evidence>
<evidence type="ECO:0000256" key="3">
    <source>
        <dbReference type="ARBA" id="ARBA00012669"/>
    </source>
</evidence>
<comment type="pathway">
    <text evidence="2">Cofactor biosynthesis; NAD(+) biosynthesis; quinolinate from iminoaspartate: step 1/1.</text>
</comment>
<evidence type="ECO:0000256" key="4">
    <source>
        <dbReference type="ARBA" id="ARBA00022485"/>
    </source>
</evidence>
<feature type="non-terminal residue" evidence="11">
    <location>
        <position position="429"/>
    </location>
</feature>
<evidence type="ECO:0000256" key="8">
    <source>
        <dbReference type="ARBA" id="ARBA00023004"/>
    </source>
</evidence>
<evidence type="ECO:0000256" key="6">
    <source>
        <dbReference type="ARBA" id="ARBA00022679"/>
    </source>
</evidence>
<comment type="caution">
    <text evidence="11">The sequence shown here is derived from an EMBL/GenBank/DDBJ whole genome shotgun (WGS) entry which is preliminary data.</text>
</comment>
<dbReference type="SUPFAM" id="SSF82649">
    <property type="entry name" value="SufE/NifU"/>
    <property type="match status" value="1"/>
</dbReference>
<keyword evidence="9" id="KW-0411">Iron-sulfur</keyword>
<keyword evidence="5" id="KW-0662">Pyridine nucleotide biosynthesis</keyword>
<organism evidence="11 12">
    <name type="scientific">Taxus chinensis</name>
    <name type="common">Chinese yew</name>
    <name type="synonym">Taxus wallichiana var. chinensis</name>
    <dbReference type="NCBI Taxonomy" id="29808"/>
    <lineage>
        <taxon>Eukaryota</taxon>
        <taxon>Viridiplantae</taxon>
        <taxon>Streptophyta</taxon>
        <taxon>Embryophyta</taxon>
        <taxon>Tracheophyta</taxon>
        <taxon>Spermatophyta</taxon>
        <taxon>Pinopsida</taxon>
        <taxon>Pinidae</taxon>
        <taxon>Conifers II</taxon>
        <taxon>Cupressales</taxon>
        <taxon>Taxaceae</taxon>
        <taxon>Taxus</taxon>
    </lineage>
</organism>
<dbReference type="Gene3D" id="3.90.1010.10">
    <property type="match status" value="1"/>
</dbReference>
<feature type="non-terminal residue" evidence="11">
    <location>
        <position position="1"/>
    </location>
</feature>
<reference evidence="11 12" key="1">
    <citation type="journal article" date="2021" name="Nat. Plants">
        <title>The Taxus genome provides insights into paclitaxel biosynthesis.</title>
        <authorList>
            <person name="Xiong X."/>
            <person name="Gou J."/>
            <person name="Liao Q."/>
            <person name="Li Y."/>
            <person name="Zhou Q."/>
            <person name="Bi G."/>
            <person name="Li C."/>
            <person name="Du R."/>
            <person name="Wang X."/>
            <person name="Sun T."/>
            <person name="Guo L."/>
            <person name="Liang H."/>
            <person name="Lu P."/>
            <person name="Wu Y."/>
            <person name="Zhang Z."/>
            <person name="Ro D.K."/>
            <person name="Shang Y."/>
            <person name="Huang S."/>
            <person name="Yan J."/>
        </authorList>
    </citation>
    <scope>NUCLEOTIDE SEQUENCE [LARGE SCALE GENOMIC DNA]</scope>
    <source>
        <strain evidence="11">Ta-2019</strain>
    </source>
</reference>
<sequence length="429" mass="47444">NLNGKKCLKHRSAICSALAEHFTQTPEINFYEDMPTRLNKLLAEFKALEDPRDRVMRLLDYSSLLPPLPQSERISSNRVMGCTAQVWLIAELGSDGRMYFGADSDSEITRGFCSCLISCLNGSLPEEVLKVKTEDLSSINIGVAGGANSRANTWHNLLISMQKRIRAILAKNAGKSPVEPFPSLFITAEDISAQGSFAEAQAKYLSPDASKVAELVDALKEKQIGVVAHFYMDPEVQGVLVAAKQEWPHIHISDSLVMADRALKMAEAGCKMIAVLGVDFMSENVRAILDRAGFEKVGVYRMASEKISCSLADAATSPKYLQFLEEASRSATSLHVIYINTSLQTKAQSHELVPTITCTSSNVVQTVLQAFAQIPDLTVWYGPDSYMGANLAELFHQMLNMTDAEITEIHPLHDRNSIRSLLHRLRYFE</sequence>
<dbReference type="InterPro" id="IPR036094">
    <property type="entry name" value="NadA_sf"/>
</dbReference>
<evidence type="ECO:0000256" key="7">
    <source>
        <dbReference type="ARBA" id="ARBA00022723"/>
    </source>
</evidence>
<dbReference type="GO" id="GO:0046872">
    <property type="term" value="F:metal ion binding"/>
    <property type="evidence" value="ECO:0007669"/>
    <property type="project" value="UniProtKB-KW"/>
</dbReference>
<accession>A0AA38FNE8</accession>
<dbReference type="Pfam" id="PF02445">
    <property type="entry name" value="NadA"/>
    <property type="match status" value="1"/>
</dbReference>
<dbReference type="Pfam" id="PF02657">
    <property type="entry name" value="SufE"/>
    <property type="match status" value="1"/>
</dbReference>
<evidence type="ECO:0000256" key="5">
    <source>
        <dbReference type="ARBA" id="ARBA00022642"/>
    </source>
</evidence>
<evidence type="ECO:0000259" key="10">
    <source>
        <dbReference type="Pfam" id="PF02657"/>
    </source>
</evidence>
<dbReference type="AlphaFoldDB" id="A0AA38FNE8"/>
<comment type="cofactor">
    <cofactor evidence="1">
        <name>[4Fe-4S] cluster</name>
        <dbReference type="ChEBI" id="CHEBI:49883"/>
    </cofactor>
</comment>
<dbReference type="GO" id="GO:0051539">
    <property type="term" value="F:4 iron, 4 sulfur cluster binding"/>
    <property type="evidence" value="ECO:0007669"/>
    <property type="project" value="UniProtKB-KW"/>
</dbReference>
<dbReference type="EC" id="2.5.1.72" evidence="3"/>
<dbReference type="GO" id="GO:0034628">
    <property type="term" value="P:'de novo' NAD+ biosynthetic process from L-aspartate"/>
    <property type="evidence" value="ECO:0007669"/>
    <property type="project" value="TreeGrafter"/>
</dbReference>
<dbReference type="SUPFAM" id="SSF142754">
    <property type="entry name" value="NadA-like"/>
    <property type="match status" value="1"/>
</dbReference>
<evidence type="ECO:0000313" key="11">
    <source>
        <dbReference type="EMBL" id="KAH9307495.1"/>
    </source>
</evidence>
<evidence type="ECO:0000256" key="2">
    <source>
        <dbReference type="ARBA" id="ARBA00005065"/>
    </source>
</evidence>
<dbReference type="InterPro" id="IPR003473">
    <property type="entry name" value="NadA"/>
</dbReference>
<dbReference type="FunFam" id="3.40.50.10800:FF:000008">
    <property type="entry name" value="Quinolinate synthase chloroplastic"/>
    <property type="match status" value="1"/>
</dbReference>
<protein>
    <recommendedName>
        <fullName evidence="3">quinolinate synthase</fullName>
        <ecNumber evidence="3">2.5.1.72</ecNumber>
    </recommendedName>
</protein>
<dbReference type="PANTHER" id="PTHR30573">
    <property type="entry name" value="QUINOLINATE SYNTHETASE A"/>
    <property type="match status" value="1"/>
</dbReference>
<gene>
    <name evidence="11" type="ORF">KI387_035406</name>
</gene>
<keyword evidence="12" id="KW-1185">Reference proteome</keyword>
<dbReference type="Gene3D" id="3.40.50.10800">
    <property type="entry name" value="NadA-like"/>
    <property type="match status" value="2"/>
</dbReference>
<dbReference type="GO" id="GO:0009507">
    <property type="term" value="C:chloroplast"/>
    <property type="evidence" value="ECO:0007669"/>
    <property type="project" value="TreeGrafter"/>
</dbReference>
<keyword evidence="4" id="KW-0004">4Fe-4S</keyword>
<dbReference type="EMBL" id="JAHRHJ020000007">
    <property type="protein sequence ID" value="KAH9307495.1"/>
    <property type="molecule type" value="Genomic_DNA"/>
</dbReference>
<proteinExistence type="predicted"/>